<dbReference type="PROSITE" id="PS00584">
    <property type="entry name" value="PFKB_KINASES_2"/>
    <property type="match status" value="1"/>
</dbReference>
<dbReference type="InterPro" id="IPR011611">
    <property type="entry name" value="PfkB_dom"/>
</dbReference>
<keyword evidence="12" id="KW-0963">Cytoplasm</keyword>
<dbReference type="RefSeq" id="WP_101600591.1">
    <property type="nucleotide sequence ID" value="NZ_PKKM01000002.1"/>
</dbReference>
<dbReference type="EMBL" id="PKKM01000002">
    <property type="protein sequence ID" value="PKY65215.1"/>
    <property type="molecule type" value="Genomic_DNA"/>
</dbReference>
<name>A0A2I1I252_9ACTO</name>
<feature type="binding site" evidence="12">
    <location>
        <begin position="11"/>
        <end position="13"/>
    </location>
    <ligand>
        <name>substrate</name>
    </ligand>
</feature>
<keyword evidence="9 12" id="KW-0460">Magnesium</keyword>
<comment type="function">
    <text evidence="12">Catalyzes the phosphorylation of ribose at O-5 in a reaction requiring ATP and magnesium. The resulting D-ribose-5-phosphate can then be used either for sythesis of nucleotides, histidine, and tryptophan, or as a component of the pentose phosphate pathway.</text>
</comment>
<keyword evidence="8 12" id="KW-0067">ATP-binding</keyword>
<dbReference type="Proteomes" id="UP000234198">
    <property type="component" value="Unassembled WGS sequence"/>
</dbReference>
<dbReference type="PANTHER" id="PTHR10584">
    <property type="entry name" value="SUGAR KINASE"/>
    <property type="match status" value="1"/>
</dbReference>
<dbReference type="AlphaFoldDB" id="A0A2I1I252"/>
<proteinExistence type="inferred from homology"/>
<dbReference type="GO" id="GO:0005829">
    <property type="term" value="C:cytosol"/>
    <property type="evidence" value="ECO:0007669"/>
    <property type="project" value="TreeGrafter"/>
</dbReference>
<comment type="catalytic activity">
    <reaction evidence="12">
        <text>D-ribose + ATP = D-ribose 5-phosphate + ADP + H(+)</text>
        <dbReference type="Rhea" id="RHEA:13697"/>
        <dbReference type="ChEBI" id="CHEBI:15378"/>
        <dbReference type="ChEBI" id="CHEBI:30616"/>
        <dbReference type="ChEBI" id="CHEBI:47013"/>
        <dbReference type="ChEBI" id="CHEBI:78346"/>
        <dbReference type="ChEBI" id="CHEBI:456216"/>
        <dbReference type="EC" id="2.7.1.15"/>
    </reaction>
</comment>
<dbReference type="GO" id="GO:0046872">
    <property type="term" value="F:metal ion binding"/>
    <property type="evidence" value="ECO:0007669"/>
    <property type="project" value="UniProtKB-KW"/>
</dbReference>
<feature type="domain" description="Carbohydrate kinase PfkB" evidence="13">
    <location>
        <begin position="1"/>
        <end position="291"/>
    </location>
</feature>
<evidence type="ECO:0000256" key="5">
    <source>
        <dbReference type="ARBA" id="ARBA00022723"/>
    </source>
</evidence>
<evidence type="ECO:0000313" key="14">
    <source>
        <dbReference type="EMBL" id="PKY65215.1"/>
    </source>
</evidence>
<evidence type="ECO:0000259" key="13">
    <source>
        <dbReference type="Pfam" id="PF00294"/>
    </source>
</evidence>
<dbReference type="InterPro" id="IPR011877">
    <property type="entry name" value="Ribokinase"/>
</dbReference>
<dbReference type="Pfam" id="PF00294">
    <property type="entry name" value="PfkB"/>
    <property type="match status" value="1"/>
</dbReference>
<dbReference type="Gene3D" id="3.40.1190.20">
    <property type="match status" value="1"/>
</dbReference>
<keyword evidence="5 12" id="KW-0479">Metal-binding</keyword>
<dbReference type="GO" id="GO:0019303">
    <property type="term" value="P:D-ribose catabolic process"/>
    <property type="evidence" value="ECO:0007669"/>
    <property type="project" value="UniProtKB-UniRule"/>
</dbReference>
<evidence type="ECO:0000256" key="7">
    <source>
        <dbReference type="ARBA" id="ARBA00022777"/>
    </source>
</evidence>
<reference evidence="14 15" key="1">
    <citation type="submission" date="2017-12" db="EMBL/GenBank/DDBJ databases">
        <title>Phylogenetic diversity of female urinary microbiome.</title>
        <authorList>
            <person name="Thomas-White K."/>
            <person name="Wolfe A.J."/>
        </authorList>
    </citation>
    <scope>NUCLEOTIDE SEQUENCE [LARGE SCALE GENOMIC DNA]</scope>
    <source>
        <strain evidence="14 15">UMB0018</strain>
    </source>
</reference>
<evidence type="ECO:0000256" key="2">
    <source>
        <dbReference type="ARBA" id="ARBA00012035"/>
    </source>
</evidence>
<feature type="binding site" evidence="12">
    <location>
        <position position="282"/>
    </location>
    <ligand>
        <name>K(+)</name>
        <dbReference type="ChEBI" id="CHEBI:29103"/>
    </ligand>
</feature>
<accession>A0A2I1I252</accession>
<feature type="binding site" evidence="12">
    <location>
        <position position="287"/>
    </location>
    <ligand>
        <name>K(+)</name>
        <dbReference type="ChEBI" id="CHEBI:29103"/>
    </ligand>
</feature>
<evidence type="ECO:0000256" key="8">
    <source>
        <dbReference type="ARBA" id="ARBA00022840"/>
    </source>
</evidence>
<comment type="subunit">
    <text evidence="12">Homodimer.</text>
</comment>
<feature type="binding site" evidence="12">
    <location>
        <position position="252"/>
    </location>
    <ligand>
        <name>substrate</name>
    </ligand>
</feature>
<comment type="cofactor">
    <cofactor evidence="12">
        <name>Mg(2+)</name>
        <dbReference type="ChEBI" id="CHEBI:18420"/>
    </cofactor>
    <text evidence="12">Requires a divalent cation, most likely magnesium in vivo, as an electrophilic catalyst to aid phosphoryl group transfer. It is the chelate of the metal and the nucleotide that is the actual substrate.</text>
</comment>
<sequence>MERVIVVGSINQDVTVTVDRFPHPGETLSGSSLSYSLGGKGANQAAAAAHSGVAVAFVGAVGSDPSGQRLRSDLASHGVDVTHLREVEGPSGTALITVAASGENTIILDAGANATVTVEPAKASLFPSPADIVVLQAEIPAEANATALAWAHSFGARVLLNLAPARPTDAAFMARVDILVVNETEAGLTLCMPAPASPTEAIGVARALRGLGPKHVMVTLGADGAAWASGSEAGHCPALTLGEAVDTTGAGDACVGALAAAMALGKPFVEAVADGIRAGSTAVLAPGAAPSYTSLPRVTRSRLPRLLPE</sequence>
<feature type="binding site" evidence="12">
    <location>
        <position position="138"/>
    </location>
    <ligand>
        <name>substrate</name>
    </ligand>
</feature>
<evidence type="ECO:0000256" key="11">
    <source>
        <dbReference type="ARBA" id="ARBA00023277"/>
    </source>
</evidence>
<comment type="pathway">
    <text evidence="12">Carbohydrate metabolism; D-ribose degradation; D-ribose 5-phosphate from beta-D-ribopyranose: step 2/2.</text>
</comment>
<evidence type="ECO:0000256" key="9">
    <source>
        <dbReference type="ARBA" id="ARBA00022842"/>
    </source>
</evidence>
<comment type="similarity">
    <text evidence="12">Belongs to the carbohydrate kinase PfkB family. Ribokinase subfamily.</text>
</comment>
<comment type="subcellular location">
    <subcellularLocation>
        <location evidence="12">Cytoplasm</location>
    </subcellularLocation>
</comment>
<evidence type="ECO:0000313" key="15">
    <source>
        <dbReference type="Proteomes" id="UP000234198"/>
    </source>
</evidence>
<dbReference type="CDD" id="cd01174">
    <property type="entry name" value="ribokinase"/>
    <property type="match status" value="1"/>
</dbReference>
<feature type="binding site" evidence="12">
    <location>
        <begin position="219"/>
        <end position="224"/>
    </location>
    <ligand>
        <name>ATP</name>
        <dbReference type="ChEBI" id="CHEBI:30616"/>
    </ligand>
</feature>
<gene>
    <name evidence="12" type="primary">rbsK</name>
    <name evidence="14" type="ORF">CYJ22_01645</name>
</gene>
<evidence type="ECO:0000256" key="3">
    <source>
        <dbReference type="ARBA" id="ARBA00016943"/>
    </source>
</evidence>
<feature type="binding site" evidence="12">
    <location>
        <position position="291"/>
    </location>
    <ligand>
        <name>K(+)</name>
        <dbReference type="ChEBI" id="CHEBI:29103"/>
    </ligand>
</feature>
<evidence type="ECO:0000256" key="1">
    <source>
        <dbReference type="ARBA" id="ARBA00005380"/>
    </source>
</evidence>
<feature type="binding site" evidence="12">
    <location>
        <position position="248"/>
    </location>
    <ligand>
        <name>K(+)</name>
        <dbReference type="ChEBI" id="CHEBI:29103"/>
    </ligand>
</feature>
<feature type="binding site" evidence="12">
    <location>
        <position position="246"/>
    </location>
    <ligand>
        <name>K(+)</name>
        <dbReference type="ChEBI" id="CHEBI:29103"/>
    </ligand>
</feature>
<keyword evidence="4 12" id="KW-0808">Transferase</keyword>
<dbReference type="GO" id="GO:0004747">
    <property type="term" value="F:ribokinase activity"/>
    <property type="evidence" value="ECO:0007669"/>
    <property type="project" value="UniProtKB-UniRule"/>
</dbReference>
<evidence type="ECO:0000256" key="12">
    <source>
        <dbReference type="HAMAP-Rule" id="MF_01987"/>
    </source>
</evidence>
<dbReference type="PANTHER" id="PTHR10584:SF166">
    <property type="entry name" value="RIBOKINASE"/>
    <property type="match status" value="1"/>
</dbReference>
<dbReference type="InterPro" id="IPR029056">
    <property type="entry name" value="Ribokinase-like"/>
</dbReference>
<comment type="caution">
    <text evidence="12">Lacks conserved residue(s) required for the propagation of feature annotation.</text>
</comment>
<evidence type="ECO:0000256" key="4">
    <source>
        <dbReference type="ARBA" id="ARBA00022679"/>
    </source>
</evidence>
<feature type="binding site" evidence="12">
    <location>
        <position position="182"/>
    </location>
    <ligand>
        <name>ATP</name>
        <dbReference type="ChEBI" id="CHEBI:30616"/>
    </ligand>
</feature>
<keyword evidence="7 12" id="KW-0418">Kinase</keyword>
<dbReference type="InterPro" id="IPR002173">
    <property type="entry name" value="Carboh/pur_kinase_PfkB_CS"/>
</dbReference>
<dbReference type="HAMAP" id="MF_01987">
    <property type="entry name" value="Ribokinase"/>
    <property type="match status" value="1"/>
</dbReference>
<evidence type="ECO:0000256" key="6">
    <source>
        <dbReference type="ARBA" id="ARBA00022741"/>
    </source>
</evidence>
<dbReference type="SUPFAM" id="SSF53613">
    <property type="entry name" value="Ribokinase-like"/>
    <property type="match status" value="1"/>
</dbReference>
<comment type="caution">
    <text evidence="14">The sequence shown here is derived from an EMBL/GenBank/DDBJ whole genome shotgun (WGS) entry which is preliminary data.</text>
</comment>
<dbReference type="EC" id="2.7.1.15" evidence="2 12"/>
<evidence type="ECO:0000256" key="10">
    <source>
        <dbReference type="ARBA" id="ARBA00022958"/>
    </source>
</evidence>
<keyword evidence="10 12" id="KW-0630">Potassium</keyword>
<feature type="active site" description="Proton acceptor" evidence="12">
    <location>
        <position position="252"/>
    </location>
</feature>
<protein>
    <recommendedName>
        <fullName evidence="3 12">Ribokinase</fullName>
        <shortName evidence="12">RK</shortName>
        <ecNumber evidence="2 12">2.7.1.15</ecNumber>
    </recommendedName>
</protein>
<comment type="similarity">
    <text evidence="1">Belongs to the carbohydrate kinase pfkB family.</text>
</comment>
<dbReference type="GO" id="GO:0005524">
    <property type="term" value="F:ATP binding"/>
    <property type="evidence" value="ECO:0007669"/>
    <property type="project" value="UniProtKB-UniRule"/>
</dbReference>
<comment type="activity regulation">
    <text evidence="12">Activated by a monovalent cation that binds near, but not in, the active site. The most likely occupant of the site in vivo is potassium. Ion binding induces a conformational change that may alter substrate affinity.</text>
</comment>
<organism evidence="14 15">
    <name type="scientific">Schaalia odontolytica</name>
    <dbReference type="NCBI Taxonomy" id="1660"/>
    <lineage>
        <taxon>Bacteria</taxon>
        <taxon>Bacillati</taxon>
        <taxon>Actinomycetota</taxon>
        <taxon>Actinomycetes</taxon>
        <taxon>Actinomycetales</taxon>
        <taxon>Actinomycetaceae</taxon>
        <taxon>Schaalia</taxon>
    </lineage>
</organism>
<keyword evidence="11 12" id="KW-0119">Carbohydrate metabolism</keyword>
<feature type="binding site" evidence="12">
    <location>
        <begin position="251"/>
        <end position="252"/>
    </location>
    <ligand>
        <name>ATP</name>
        <dbReference type="ChEBI" id="CHEBI:30616"/>
    </ligand>
</feature>
<feature type="binding site" evidence="12">
    <location>
        <begin position="39"/>
        <end position="43"/>
    </location>
    <ligand>
        <name>substrate</name>
    </ligand>
</feature>
<dbReference type="InterPro" id="IPR002139">
    <property type="entry name" value="Ribo/fructo_kinase"/>
</dbReference>
<dbReference type="UniPathway" id="UPA00916">
    <property type="reaction ID" value="UER00889"/>
</dbReference>
<keyword evidence="6 12" id="KW-0547">Nucleotide-binding</keyword>
<dbReference type="PRINTS" id="PR00990">
    <property type="entry name" value="RIBOKINASE"/>
</dbReference>
<feature type="binding site" evidence="12">
    <location>
        <position position="285"/>
    </location>
    <ligand>
        <name>K(+)</name>
        <dbReference type="ChEBI" id="CHEBI:29103"/>
    </ligand>
</feature>